<feature type="region of interest" description="Disordered" evidence="1">
    <location>
        <begin position="206"/>
        <end position="228"/>
    </location>
</feature>
<reference evidence="3 4" key="1">
    <citation type="submission" date="2019-03" db="EMBL/GenBank/DDBJ databases">
        <title>Genomics of glacier-inhabiting Cryobacterium strains.</title>
        <authorList>
            <person name="Liu Q."/>
            <person name="Xin Y.-H."/>
        </authorList>
    </citation>
    <scope>NUCLEOTIDE SEQUENCE [LARGE SCALE GENOMIC DNA]</scope>
    <source>
        <strain evidence="3 4">CGMCC 1.4292</strain>
    </source>
</reference>
<dbReference type="AlphaFoldDB" id="A0A4Y8KIF5"/>
<dbReference type="EMBL" id="SOHQ01000044">
    <property type="protein sequence ID" value="TFD75360.1"/>
    <property type="molecule type" value="Genomic_DNA"/>
</dbReference>
<organism evidence="3 4">
    <name type="scientific">Cryobacterium psychrophilum</name>
    <dbReference type="NCBI Taxonomy" id="41988"/>
    <lineage>
        <taxon>Bacteria</taxon>
        <taxon>Bacillati</taxon>
        <taxon>Actinomycetota</taxon>
        <taxon>Actinomycetes</taxon>
        <taxon>Micrococcales</taxon>
        <taxon>Microbacteriaceae</taxon>
        <taxon>Cryobacterium</taxon>
    </lineage>
</organism>
<dbReference type="Proteomes" id="UP000298218">
    <property type="component" value="Unassembled WGS sequence"/>
</dbReference>
<comment type="caution">
    <text evidence="3">The sequence shown here is derived from an EMBL/GenBank/DDBJ whole genome shotgun (WGS) entry which is preliminary data.</text>
</comment>
<proteinExistence type="predicted"/>
<evidence type="ECO:0000313" key="3">
    <source>
        <dbReference type="EMBL" id="TFD75360.1"/>
    </source>
</evidence>
<dbReference type="OrthoDB" id="4722229at2"/>
<evidence type="ECO:0000313" key="4">
    <source>
        <dbReference type="Proteomes" id="UP000298218"/>
    </source>
</evidence>
<feature type="domain" description="RES" evidence="2">
    <location>
        <begin position="15"/>
        <end position="206"/>
    </location>
</feature>
<keyword evidence="4" id="KW-1185">Reference proteome</keyword>
<gene>
    <name evidence="3" type="ORF">E3T53_16305</name>
</gene>
<dbReference type="InterPro" id="IPR014914">
    <property type="entry name" value="RES_dom"/>
</dbReference>
<accession>A0A4Y8KIF5</accession>
<feature type="compositionally biased region" description="Basic residues" evidence="1">
    <location>
        <begin position="209"/>
        <end position="228"/>
    </location>
</feature>
<dbReference type="RefSeq" id="WP_134175758.1">
    <property type="nucleotide sequence ID" value="NZ_SOHQ01000044.1"/>
</dbReference>
<evidence type="ECO:0000256" key="1">
    <source>
        <dbReference type="SAM" id="MobiDB-lite"/>
    </source>
</evidence>
<evidence type="ECO:0000259" key="2">
    <source>
        <dbReference type="Pfam" id="PF08808"/>
    </source>
</evidence>
<sequence>MSDTDLAIVTVDQQLWRVGFRPEPWACSDWKYAAEGGRFNGRWDDVHGQFRTVYAGDSLLACLIEVLAKYRVDAPLADALDQIFEDPADTEEYPARPPAFVSYRWLEDRCASSARVHGSFCMVTATGTISALRPRFALLAHELGATDFDAAALKDSGPRDLTRSVASWLYQLTDPTVDGIQFRSRHGDDLPLWAIFERPSADADVSPHSCRHRLGGTHSRNRRASRGVRHPRTGLVRLTLSGSEVNVSACPRNH</sequence>
<name>A0A4Y8KIF5_9MICO</name>
<dbReference type="Pfam" id="PF08808">
    <property type="entry name" value="RES"/>
    <property type="match status" value="1"/>
</dbReference>
<protein>
    <submittedName>
        <fullName evidence="3">RES domain-containing protein</fullName>
    </submittedName>
</protein>